<dbReference type="EMBL" id="CAGKOT010000050">
    <property type="protein sequence ID" value="CAB5384115.1"/>
    <property type="molecule type" value="Genomic_DNA"/>
</dbReference>
<name>A0A916EFQ6_9GLOM</name>
<reference evidence="1" key="1">
    <citation type="submission" date="2020-05" db="EMBL/GenBank/DDBJ databases">
        <authorList>
            <person name="Rincon C."/>
            <person name="Sanders R I."/>
            <person name="Robbins C."/>
            <person name="Chaturvedi A."/>
        </authorList>
    </citation>
    <scope>NUCLEOTIDE SEQUENCE</scope>
    <source>
        <strain evidence="1">CHB12</strain>
    </source>
</reference>
<organism evidence="1 2">
    <name type="scientific">Rhizophagus irregularis</name>
    <dbReference type="NCBI Taxonomy" id="588596"/>
    <lineage>
        <taxon>Eukaryota</taxon>
        <taxon>Fungi</taxon>
        <taxon>Fungi incertae sedis</taxon>
        <taxon>Mucoromycota</taxon>
        <taxon>Glomeromycotina</taxon>
        <taxon>Glomeromycetes</taxon>
        <taxon>Glomerales</taxon>
        <taxon>Glomeraceae</taxon>
        <taxon>Rhizophagus</taxon>
    </lineage>
</organism>
<sequence>MVATTTQPTQITLCFIRGEENFFIPCNFLAPASSFLGHAIDKYYNVSYTVCFFNKKIRCLISEHKILSYRKTSL</sequence>
<protein>
    <submittedName>
        <fullName evidence="1">Uncharacterized protein</fullName>
    </submittedName>
</protein>
<comment type="caution">
    <text evidence="1">The sequence shown here is derived from an EMBL/GenBank/DDBJ whole genome shotgun (WGS) entry which is preliminary data.</text>
</comment>
<dbReference type="OrthoDB" id="2320415at2759"/>
<evidence type="ECO:0000313" key="1">
    <source>
        <dbReference type="EMBL" id="CAB5384115.1"/>
    </source>
</evidence>
<dbReference type="AlphaFoldDB" id="A0A916EFQ6"/>
<gene>
    <name evidence="1" type="ORF">CHRIB12_LOCUS18733</name>
</gene>
<dbReference type="Proteomes" id="UP000684084">
    <property type="component" value="Unassembled WGS sequence"/>
</dbReference>
<evidence type="ECO:0000313" key="2">
    <source>
        <dbReference type="Proteomes" id="UP000684084"/>
    </source>
</evidence>
<accession>A0A916EFQ6</accession>
<proteinExistence type="predicted"/>